<dbReference type="FunFam" id="1.20.1250.20:FF:000013">
    <property type="entry name" value="MFS general substrate transporter"/>
    <property type="match status" value="1"/>
</dbReference>
<accession>A0A2J6QSE6</accession>
<feature type="transmembrane region" description="Helical" evidence="7">
    <location>
        <begin position="158"/>
        <end position="179"/>
    </location>
</feature>
<dbReference type="Pfam" id="PF07690">
    <property type="entry name" value="MFS_1"/>
    <property type="match status" value="1"/>
</dbReference>
<feature type="region of interest" description="Disordered" evidence="6">
    <location>
        <begin position="1"/>
        <end position="44"/>
    </location>
</feature>
<evidence type="ECO:0000256" key="5">
    <source>
        <dbReference type="ARBA" id="ARBA00023136"/>
    </source>
</evidence>
<dbReference type="GO" id="GO:0022857">
    <property type="term" value="F:transmembrane transporter activity"/>
    <property type="evidence" value="ECO:0007669"/>
    <property type="project" value="InterPro"/>
</dbReference>
<reference evidence="9 10" key="1">
    <citation type="submission" date="2016-04" db="EMBL/GenBank/DDBJ databases">
        <title>A degradative enzymes factory behind the ericoid mycorrhizal symbiosis.</title>
        <authorList>
            <consortium name="DOE Joint Genome Institute"/>
            <person name="Martino E."/>
            <person name="Morin E."/>
            <person name="Grelet G."/>
            <person name="Kuo A."/>
            <person name="Kohler A."/>
            <person name="Daghino S."/>
            <person name="Barry K."/>
            <person name="Choi C."/>
            <person name="Cichocki N."/>
            <person name="Clum A."/>
            <person name="Copeland A."/>
            <person name="Hainaut M."/>
            <person name="Haridas S."/>
            <person name="Labutti K."/>
            <person name="Lindquist E."/>
            <person name="Lipzen A."/>
            <person name="Khouja H.-R."/>
            <person name="Murat C."/>
            <person name="Ohm R."/>
            <person name="Olson A."/>
            <person name="Spatafora J."/>
            <person name="Veneault-Fourrey C."/>
            <person name="Henrissat B."/>
            <person name="Grigoriev I."/>
            <person name="Martin F."/>
            <person name="Perotto S."/>
        </authorList>
    </citation>
    <scope>NUCLEOTIDE SEQUENCE [LARGE SCALE GENOMIC DNA]</scope>
    <source>
        <strain evidence="9 10">F</strain>
    </source>
</reference>
<keyword evidence="2" id="KW-0813">Transport</keyword>
<evidence type="ECO:0000256" key="6">
    <source>
        <dbReference type="SAM" id="MobiDB-lite"/>
    </source>
</evidence>
<keyword evidence="4 7" id="KW-1133">Transmembrane helix</keyword>
<dbReference type="PANTHER" id="PTHR43791">
    <property type="entry name" value="PERMEASE-RELATED"/>
    <property type="match status" value="1"/>
</dbReference>
<dbReference type="InterPro" id="IPR036259">
    <property type="entry name" value="MFS_trans_sf"/>
</dbReference>
<dbReference type="SUPFAM" id="SSF103473">
    <property type="entry name" value="MFS general substrate transporter"/>
    <property type="match status" value="1"/>
</dbReference>
<dbReference type="Proteomes" id="UP000235786">
    <property type="component" value="Unassembled WGS sequence"/>
</dbReference>
<dbReference type="OrthoDB" id="2985014at2759"/>
<evidence type="ECO:0000313" key="10">
    <source>
        <dbReference type="Proteomes" id="UP000235786"/>
    </source>
</evidence>
<keyword evidence="3 7" id="KW-0812">Transmembrane</keyword>
<proteinExistence type="predicted"/>
<dbReference type="PROSITE" id="PS50850">
    <property type="entry name" value="MFS"/>
    <property type="match status" value="1"/>
</dbReference>
<feature type="transmembrane region" description="Helical" evidence="7">
    <location>
        <begin position="185"/>
        <end position="209"/>
    </location>
</feature>
<keyword evidence="10" id="KW-1185">Reference proteome</keyword>
<evidence type="ECO:0000256" key="1">
    <source>
        <dbReference type="ARBA" id="ARBA00004141"/>
    </source>
</evidence>
<dbReference type="Gene3D" id="1.20.1250.20">
    <property type="entry name" value="MFS general substrate transporter like domains"/>
    <property type="match status" value="2"/>
</dbReference>
<protein>
    <submittedName>
        <fullName evidence="9">MFS general substrate transporter</fullName>
    </submittedName>
</protein>
<dbReference type="InterPro" id="IPR011701">
    <property type="entry name" value="MFS"/>
</dbReference>
<dbReference type="FunFam" id="1.20.1250.20:FF:000018">
    <property type="entry name" value="MFS transporter permease"/>
    <property type="match status" value="1"/>
</dbReference>
<comment type="subcellular location">
    <subcellularLocation>
        <location evidence="1">Membrane</location>
        <topology evidence="1">Multi-pass membrane protein</topology>
    </subcellularLocation>
</comment>
<feature type="transmembrane region" description="Helical" evidence="7">
    <location>
        <begin position="100"/>
        <end position="117"/>
    </location>
</feature>
<feature type="transmembrane region" description="Helical" evidence="7">
    <location>
        <begin position="378"/>
        <end position="401"/>
    </location>
</feature>
<evidence type="ECO:0000256" key="7">
    <source>
        <dbReference type="SAM" id="Phobius"/>
    </source>
</evidence>
<feature type="compositionally biased region" description="Basic and acidic residues" evidence="6">
    <location>
        <begin position="1"/>
        <end position="11"/>
    </location>
</feature>
<keyword evidence="5 7" id="KW-0472">Membrane</keyword>
<evidence type="ECO:0000256" key="3">
    <source>
        <dbReference type="ARBA" id="ARBA00022692"/>
    </source>
</evidence>
<dbReference type="AlphaFoldDB" id="A0A2J6QSE6"/>
<feature type="transmembrane region" description="Helical" evidence="7">
    <location>
        <begin position="445"/>
        <end position="467"/>
    </location>
</feature>
<dbReference type="InterPro" id="IPR020846">
    <property type="entry name" value="MFS_dom"/>
</dbReference>
<evidence type="ECO:0000259" key="8">
    <source>
        <dbReference type="PROSITE" id="PS50850"/>
    </source>
</evidence>
<sequence>MASHDIEKDIGEPNDQASSKEGERPEIANIEDVERQKEQVESRLSRFTTEEEEAVIRKLDWHLMPLIFVLYSLSVLDRSNLGNAKIAGMSKDIDIAGNRYAWLGTIFYISYILFQWTQMGWKVFPPHRWVAFAVLFWGTVSSVQAACTSWEGLMVCRFLLAIPEAMYGPAVPLYLSYFYPRERLGLRVGIFLSGSALANAYGGALAYGISQAHGAIHPWRILFLVEGLPTIALAVVAYFWLPDSPSKARFLSERDREIAIELSLRQPGDRNSDKFQWKQAVGALLDYRSYIPPLIYFGCNVCFASLPLFVPTIISEMGAFTAIQSNGLSAPPYVLCFISIVTCAFISDRVGVRGPFVAGAGLVAAIGYILLATQKTVAVRYFGFFLATIIFTSVALVLSWVSNTHATDSKRAAGLAILATGGQCGPVLGTNIFPPNDAPFYRKGMWISCGACLLVFFLASLQSFLLWKENQRRDKKYGKQRDTTYIPVQDELGNDKYFRYVI</sequence>
<feature type="compositionally biased region" description="Basic and acidic residues" evidence="6">
    <location>
        <begin position="18"/>
        <end position="44"/>
    </location>
</feature>
<dbReference type="EMBL" id="KZ613977">
    <property type="protein sequence ID" value="PMD29190.1"/>
    <property type="molecule type" value="Genomic_DNA"/>
</dbReference>
<dbReference type="PANTHER" id="PTHR43791:SF36">
    <property type="entry name" value="TRANSPORTER, PUTATIVE (AFU_ORTHOLOGUE AFUA_6G08340)-RELATED"/>
    <property type="match status" value="1"/>
</dbReference>
<gene>
    <name evidence="9" type="ORF">L207DRAFT_559626</name>
</gene>
<name>A0A2J6QSE6_HYAVF</name>
<feature type="transmembrane region" description="Helical" evidence="7">
    <location>
        <begin position="294"/>
        <end position="314"/>
    </location>
</feature>
<feature type="transmembrane region" description="Helical" evidence="7">
    <location>
        <begin position="221"/>
        <end position="241"/>
    </location>
</feature>
<dbReference type="GO" id="GO:0016020">
    <property type="term" value="C:membrane"/>
    <property type="evidence" value="ECO:0007669"/>
    <property type="project" value="UniProtKB-SubCell"/>
</dbReference>
<evidence type="ECO:0000313" key="9">
    <source>
        <dbReference type="EMBL" id="PMD29190.1"/>
    </source>
</evidence>
<organism evidence="9 10">
    <name type="scientific">Hyaloscypha variabilis (strain UAMH 11265 / GT02V1 / F)</name>
    <name type="common">Meliniomyces variabilis</name>
    <dbReference type="NCBI Taxonomy" id="1149755"/>
    <lineage>
        <taxon>Eukaryota</taxon>
        <taxon>Fungi</taxon>
        <taxon>Dikarya</taxon>
        <taxon>Ascomycota</taxon>
        <taxon>Pezizomycotina</taxon>
        <taxon>Leotiomycetes</taxon>
        <taxon>Helotiales</taxon>
        <taxon>Hyaloscyphaceae</taxon>
        <taxon>Hyaloscypha</taxon>
        <taxon>Hyaloscypha variabilis</taxon>
    </lineage>
</organism>
<feature type="transmembrane region" description="Helical" evidence="7">
    <location>
        <begin position="353"/>
        <end position="371"/>
    </location>
</feature>
<evidence type="ECO:0000256" key="4">
    <source>
        <dbReference type="ARBA" id="ARBA00022989"/>
    </source>
</evidence>
<evidence type="ECO:0000256" key="2">
    <source>
        <dbReference type="ARBA" id="ARBA00022448"/>
    </source>
</evidence>
<feature type="transmembrane region" description="Helical" evidence="7">
    <location>
        <begin position="326"/>
        <end position="347"/>
    </location>
</feature>
<feature type="domain" description="Major facilitator superfamily (MFS) profile" evidence="8">
    <location>
        <begin position="63"/>
        <end position="462"/>
    </location>
</feature>